<organism evidence="5 6">
    <name type="scientific">Cyanobacterium aponinum 0216</name>
    <dbReference type="NCBI Taxonomy" id="2676140"/>
    <lineage>
        <taxon>Bacteria</taxon>
        <taxon>Bacillati</taxon>
        <taxon>Cyanobacteriota</taxon>
        <taxon>Cyanophyceae</taxon>
        <taxon>Oscillatoriophycideae</taxon>
        <taxon>Chroococcales</taxon>
        <taxon>Geminocystaceae</taxon>
        <taxon>Cyanobacterium</taxon>
    </lineage>
</organism>
<dbReference type="InterPro" id="IPR036286">
    <property type="entry name" value="LexA/Signal_pep-like_sf"/>
</dbReference>
<dbReference type="EMBL" id="WMIA01000014">
    <property type="protein sequence ID" value="MTF39544.1"/>
    <property type="molecule type" value="Genomic_DNA"/>
</dbReference>
<evidence type="ECO:0000256" key="3">
    <source>
        <dbReference type="ARBA" id="ARBA00023136"/>
    </source>
</evidence>
<dbReference type="RefSeq" id="WP_015220036.1">
    <property type="nucleotide sequence ID" value="NZ_WMIA01000014.1"/>
</dbReference>
<evidence type="ECO:0000313" key="6">
    <source>
        <dbReference type="Proteomes" id="UP000437131"/>
    </source>
</evidence>
<dbReference type="GO" id="GO:0006465">
    <property type="term" value="P:signal peptide processing"/>
    <property type="evidence" value="ECO:0007669"/>
    <property type="project" value="InterPro"/>
</dbReference>
<dbReference type="InterPro" id="IPR052064">
    <property type="entry name" value="Mito_IMP1_subunit"/>
</dbReference>
<dbReference type="PANTHER" id="PTHR12383">
    <property type="entry name" value="PROTEASE FAMILY S26 MITOCHONDRIAL INNER MEMBRANE PROTEASE-RELATED"/>
    <property type="match status" value="1"/>
</dbReference>
<dbReference type="Proteomes" id="UP000437131">
    <property type="component" value="Unassembled WGS sequence"/>
</dbReference>
<accession>A0A844GSQ9</accession>
<proteinExistence type="predicted"/>
<protein>
    <submittedName>
        <fullName evidence="5">Nickel-type superoxide dismutase maturation protease</fullName>
    </submittedName>
</protein>
<dbReference type="GO" id="GO:0016020">
    <property type="term" value="C:membrane"/>
    <property type="evidence" value="ECO:0007669"/>
    <property type="project" value="UniProtKB-SubCell"/>
</dbReference>
<dbReference type="SUPFAM" id="SSF51306">
    <property type="entry name" value="LexA/Signal peptidase"/>
    <property type="match status" value="1"/>
</dbReference>
<dbReference type="PROSITE" id="PS00761">
    <property type="entry name" value="SPASE_I_3"/>
    <property type="match status" value="1"/>
</dbReference>
<sequence>MQSEIPHCSFIDFLLLVTRRRRRFRVTGLSMLPLLSPEEEIIIDPYYYRNISPQVNDIVIVEHPLQSQLKIVKRINQIIGDKYFIIGDNQHFSTDSRHFGLISQSLIVGKVIARFP</sequence>
<keyword evidence="3" id="KW-0472">Membrane</keyword>
<dbReference type="PANTHER" id="PTHR12383:SF16">
    <property type="entry name" value="MITOCHONDRIAL INNER MEMBRANE PROTEASE SUBUNIT 1"/>
    <property type="match status" value="1"/>
</dbReference>
<dbReference type="GO" id="GO:0004252">
    <property type="term" value="F:serine-type endopeptidase activity"/>
    <property type="evidence" value="ECO:0007669"/>
    <property type="project" value="InterPro"/>
</dbReference>
<dbReference type="Gene3D" id="2.10.109.10">
    <property type="entry name" value="Umud Fragment, subunit A"/>
    <property type="match status" value="1"/>
</dbReference>
<dbReference type="InterPro" id="IPR014124">
    <property type="entry name" value="Pept_S26A_Sod_Ni_maturase"/>
</dbReference>
<gene>
    <name evidence="5" type="primary">sodX</name>
    <name evidence="5" type="ORF">GGC33_11490</name>
</gene>
<evidence type="ECO:0000256" key="1">
    <source>
        <dbReference type="ARBA" id="ARBA00004370"/>
    </source>
</evidence>
<comment type="caution">
    <text evidence="5">The sequence shown here is derived from an EMBL/GenBank/DDBJ whole genome shotgun (WGS) entry which is preliminary data.</text>
</comment>
<dbReference type="Pfam" id="PF10502">
    <property type="entry name" value="Peptidase_S26"/>
    <property type="match status" value="1"/>
</dbReference>
<dbReference type="NCBIfam" id="TIGR02754">
    <property type="entry name" value="sod_Ni_protease"/>
    <property type="match status" value="1"/>
</dbReference>
<evidence type="ECO:0000313" key="5">
    <source>
        <dbReference type="EMBL" id="MTF39544.1"/>
    </source>
</evidence>
<dbReference type="CDD" id="cd06530">
    <property type="entry name" value="S26_SPase_I"/>
    <property type="match status" value="1"/>
</dbReference>
<name>A0A844GSQ9_9CHRO</name>
<feature type="domain" description="Peptidase S26" evidence="4">
    <location>
        <begin position="80"/>
        <end position="114"/>
    </location>
</feature>
<evidence type="ECO:0000259" key="4">
    <source>
        <dbReference type="Pfam" id="PF10502"/>
    </source>
</evidence>
<dbReference type="InterPro" id="IPR019533">
    <property type="entry name" value="Peptidase_S26"/>
</dbReference>
<keyword evidence="5" id="KW-0645">Protease</keyword>
<dbReference type="InterPro" id="IPR019758">
    <property type="entry name" value="Pept_S26A_signal_pept_1_CS"/>
</dbReference>
<evidence type="ECO:0000256" key="2">
    <source>
        <dbReference type="ARBA" id="ARBA00022801"/>
    </source>
</evidence>
<dbReference type="AlphaFoldDB" id="A0A844GSQ9"/>
<comment type="subcellular location">
    <subcellularLocation>
        <location evidence="1">Membrane</location>
    </subcellularLocation>
</comment>
<keyword evidence="2" id="KW-0378">Hydrolase</keyword>
<reference evidence="5 6" key="1">
    <citation type="submission" date="2019-11" db="EMBL/GenBank/DDBJ databases">
        <title>Isolation of a new High Light Tolerant Cyanobacteria.</title>
        <authorList>
            <person name="Dobson Z."/>
            <person name="Vaughn N."/>
            <person name="Vaughn M."/>
            <person name="Fromme P."/>
            <person name="Mazor Y."/>
        </authorList>
    </citation>
    <scope>NUCLEOTIDE SEQUENCE [LARGE SCALE GENOMIC DNA]</scope>
    <source>
        <strain evidence="5 6">0216</strain>
    </source>
</reference>